<dbReference type="OrthoDB" id="509690at2759"/>
<evidence type="ECO:0000313" key="1">
    <source>
        <dbReference type="EMBL" id="KKY34963.1"/>
    </source>
</evidence>
<accession>A0A0G2HIT6</accession>
<dbReference type="EMBL" id="LCUC01000176">
    <property type="protein sequence ID" value="KKY34963.1"/>
    <property type="molecule type" value="Genomic_DNA"/>
</dbReference>
<keyword evidence="2" id="KW-1185">Reference proteome</keyword>
<protein>
    <submittedName>
        <fullName evidence="1">Uncharacterized protein</fullName>
    </submittedName>
</protein>
<gene>
    <name evidence="1" type="ORF">UCDDA912_g05053</name>
</gene>
<dbReference type="Proteomes" id="UP000034680">
    <property type="component" value="Unassembled WGS sequence"/>
</dbReference>
<proteinExistence type="predicted"/>
<name>A0A0G2HIT6_9PEZI</name>
<reference evidence="1 2" key="2">
    <citation type="submission" date="2015-05" db="EMBL/GenBank/DDBJ databases">
        <authorList>
            <person name="Morales-Cruz A."/>
            <person name="Amrine K.C."/>
            <person name="Cantu D."/>
        </authorList>
    </citation>
    <scope>NUCLEOTIDE SEQUENCE [LARGE SCALE GENOMIC DNA]</scope>
    <source>
        <strain evidence="1">DA912</strain>
    </source>
</reference>
<comment type="caution">
    <text evidence="1">The sequence shown here is derived from an EMBL/GenBank/DDBJ whole genome shotgun (WGS) entry which is preliminary data.</text>
</comment>
<sequence>MEIVRTYQSAACVDDEPLSPYLSAYTPPPAPAEIGLEDFSVTLSPTCSGVTQNDETCLAAAMSILPWTVYSYLRRVNLTGLNNFAAVQYNASRISISNVGIYRDSDTDSSAGYPADISIAGSQVLVQDSGQYGLASAAAFAVITQSRTPGPNAVVRHAVRGGKQSLYPHHRWAHGFLADDTGAPVELVSRGTAGTGHGWSISAGVAWNIRGAVRSQSLPLGVS</sequence>
<reference evidence="1 2" key="1">
    <citation type="submission" date="2015-05" db="EMBL/GenBank/DDBJ databases">
        <title>Distinctive expansion of gene families associated with plant cell wall degradation and secondary metabolism in the genomes of grapevine trunk pathogens.</title>
        <authorList>
            <person name="Lawrence D.P."/>
            <person name="Travadon R."/>
            <person name="Rolshausen P.E."/>
            <person name="Baumgartner K."/>
        </authorList>
    </citation>
    <scope>NUCLEOTIDE SEQUENCE [LARGE SCALE GENOMIC DNA]</scope>
    <source>
        <strain evidence="1">DA912</strain>
    </source>
</reference>
<organism evidence="1 2">
    <name type="scientific">Diaporthe ampelina</name>
    <dbReference type="NCBI Taxonomy" id="1214573"/>
    <lineage>
        <taxon>Eukaryota</taxon>
        <taxon>Fungi</taxon>
        <taxon>Dikarya</taxon>
        <taxon>Ascomycota</taxon>
        <taxon>Pezizomycotina</taxon>
        <taxon>Sordariomycetes</taxon>
        <taxon>Sordariomycetidae</taxon>
        <taxon>Diaporthales</taxon>
        <taxon>Diaporthaceae</taxon>
        <taxon>Diaporthe</taxon>
    </lineage>
</organism>
<dbReference type="AlphaFoldDB" id="A0A0G2HIT6"/>
<dbReference type="STRING" id="1214573.A0A0G2HIT6"/>
<evidence type="ECO:0000313" key="2">
    <source>
        <dbReference type="Proteomes" id="UP000034680"/>
    </source>
</evidence>